<protein>
    <recommendedName>
        <fullName evidence="5">Nephrocystin 3-like N-terminal domain-containing protein</fullName>
    </recommendedName>
</protein>
<dbReference type="PANTHER" id="PTHR10039:SF16">
    <property type="entry name" value="GPI INOSITOL-DEACYLASE"/>
    <property type="match status" value="1"/>
</dbReference>
<dbReference type="RefSeq" id="XP_062753176.1">
    <property type="nucleotide sequence ID" value="XM_062902623.1"/>
</dbReference>
<dbReference type="SUPFAM" id="SSF48403">
    <property type="entry name" value="Ankyrin repeat"/>
    <property type="match status" value="1"/>
</dbReference>
<feature type="compositionally biased region" description="Low complexity" evidence="3">
    <location>
        <begin position="1114"/>
        <end position="1125"/>
    </location>
</feature>
<feature type="compositionally biased region" description="Low complexity" evidence="3">
    <location>
        <begin position="1072"/>
        <end position="1090"/>
    </location>
</feature>
<dbReference type="AlphaFoldDB" id="A0AAE1IAZ0"/>
<evidence type="ECO:0000256" key="4">
    <source>
        <dbReference type="SAM" id="Phobius"/>
    </source>
</evidence>
<comment type="caution">
    <text evidence="6">The sequence shown here is derived from an EMBL/GenBank/DDBJ whole genome shotgun (WGS) entry which is preliminary data.</text>
</comment>
<dbReference type="PANTHER" id="PTHR10039">
    <property type="entry name" value="AMELOGENIN"/>
    <property type="match status" value="1"/>
</dbReference>
<keyword evidence="4" id="KW-0472">Membrane</keyword>
<feature type="region of interest" description="Disordered" evidence="3">
    <location>
        <begin position="1070"/>
        <end position="1090"/>
    </location>
</feature>
<dbReference type="Gene3D" id="1.25.40.20">
    <property type="entry name" value="Ankyrin repeat-containing domain"/>
    <property type="match status" value="1"/>
</dbReference>
<keyword evidence="4" id="KW-0812">Transmembrane</keyword>
<proteinExistence type="predicted"/>
<evidence type="ECO:0000313" key="6">
    <source>
        <dbReference type="EMBL" id="KAK4067115.1"/>
    </source>
</evidence>
<keyword evidence="1" id="KW-0677">Repeat</keyword>
<feature type="compositionally biased region" description="Low complexity" evidence="3">
    <location>
        <begin position="1144"/>
        <end position="1176"/>
    </location>
</feature>
<dbReference type="Proteomes" id="UP001273209">
    <property type="component" value="Unassembled WGS sequence"/>
</dbReference>
<feature type="compositionally biased region" description="Acidic residues" evidence="3">
    <location>
        <begin position="1197"/>
        <end position="1217"/>
    </location>
</feature>
<keyword evidence="2" id="KW-0040">ANK repeat</keyword>
<evidence type="ECO:0000256" key="3">
    <source>
        <dbReference type="SAM" id="MobiDB-lite"/>
    </source>
</evidence>
<dbReference type="PROSITE" id="PS50297">
    <property type="entry name" value="ANK_REP_REGION"/>
    <property type="match status" value="1"/>
</dbReference>
<dbReference type="GeneID" id="87922528"/>
<dbReference type="Pfam" id="PF24883">
    <property type="entry name" value="NPHP3_N"/>
    <property type="match status" value="1"/>
</dbReference>
<organism evidence="6 7">
    <name type="scientific">Trichoderma aggressivum f. europaeum</name>
    <dbReference type="NCBI Taxonomy" id="173218"/>
    <lineage>
        <taxon>Eukaryota</taxon>
        <taxon>Fungi</taxon>
        <taxon>Dikarya</taxon>
        <taxon>Ascomycota</taxon>
        <taxon>Pezizomycotina</taxon>
        <taxon>Sordariomycetes</taxon>
        <taxon>Hypocreomycetidae</taxon>
        <taxon>Hypocreales</taxon>
        <taxon>Hypocreaceae</taxon>
        <taxon>Trichoderma</taxon>
    </lineage>
</organism>
<dbReference type="InterPro" id="IPR036770">
    <property type="entry name" value="Ankyrin_rpt-contain_sf"/>
</dbReference>
<feature type="domain" description="Nephrocystin 3-like N-terminal" evidence="5">
    <location>
        <begin position="230"/>
        <end position="398"/>
    </location>
</feature>
<feature type="repeat" description="ANK" evidence="2">
    <location>
        <begin position="838"/>
        <end position="870"/>
    </location>
</feature>
<reference evidence="6" key="1">
    <citation type="submission" date="2023-11" db="EMBL/GenBank/DDBJ databases">
        <title>The genome sequences of three competitors of mushroom-forming fungi.</title>
        <authorList>
            <person name="Beijen E."/>
            <person name="Ohm R.A."/>
        </authorList>
    </citation>
    <scope>NUCLEOTIDE SEQUENCE</scope>
    <source>
        <strain evidence="6">CBS 100526</strain>
    </source>
</reference>
<dbReference type="EMBL" id="JAWRVG010000036">
    <property type="protein sequence ID" value="KAK4067115.1"/>
    <property type="molecule type" value="Genomic_DNA"/>
</dbReference>
<dbReference type="Pfam" id="PF00023">
    <property type="entry name" value="Ank"/>
    <property type="match status" value="1"/>
</dbReference>
<dbReference type="InterPro" id="IPR027417">
    <property type="entry name" value="P-loop_NTPase"/>
</dbReference>
<dbReference type="PROSITE" id="PS50088">
    <property type="entry name" value="ANK_REPEAT"/>
    <property type="match status" value="1"/>
</dbReference>
<evidence type="ECO:0000256" key="2">
    <source>
        <dbReference type="PROSITE-ProRule" id="PRU00023"/>
    </source>
</evidence>
<dbReference type="SMART" id="SM00248">
    <property type="entry name" value="ANK"/>
    <property type="match status" value="3"/>
</dbReference>
<dbReference type="Gene3D" id="3.40.50.300">
    <property type="entry name" value="P-loop containing nucleotide triphosphate hydrolases"/>
    <property type="match status" value="1"/>
</dbReference>
<accession>A0AAE1IAZ0</accession>
<gene>
    <name evidence="6" type="ORF">Triagg1_7843</name>
</gene>
<sequence>MVIGSHKIIFRDYLPCVVDSLVTIGDIAITFAPPSANAPWAAAKVLLKMPVKNIEQMAALTGTIQWFTRAVHKGQIYESIYTEATTDKQLVSDLHDALRDVYIAAMELLARSDELFESGITTQILNTILRPEQVPGLVSDLAKKEDAVMQEVQACEVSRSARTGTKLDQKLQDMLKMLDEMSVPLRRIDEGVAKLLENENQDRLEKLMNFISPDMFGQSHSEFKSRRIADTGNWLIDHECFRNWQAIPSSTVLCLKGNVGTGKTFLTSRVIDLVKGTLEASAHDEGFAYFYCRRSGTSMQDPVVVLRSFVRQLCYRDDYEHVQENIIQICQAAEKEQRKLDHKECSELILGLLSLYSKTTIIFDALDESDTEENGLAQTIVDLVAKATKPVKVFVSSRPGREYLGAFDATPTITINSDDQQVDIEKFLDIKLYSTVSFQRRQKEIQELIRETFTSRNGGMFRWVHLQINRVNPLVSSDAVKLWAKTVPRDLMEAYDQMWDMLKKDHECEMPLIERAIKWVLCSMRPLGIEALLTVIQYTIEQDILVQKERQTRQEIQSLCQDFLTFDEEKHMWMVPHASVAEYFEFRSEILGNCDAFASNIKLKFLMKFTKEVPVMKPIEYVLLAEHEKDILDYPEEHRSPWFQSFKNKFTCDWPEHVERYDRWLGSTKGGTPDAQLVASLKRLFSPIDEANAYYNRWLDLKFKDGRSGLEYPLLSVCRYGLYYVLQDWWENDIVNNPFLQFLNKRRYRALELAAKGGCMVICRRLLSTMDMKDPARLGPAMKNAIECGNKDLISLIVTQGEFDISLYLRGQPDLVISAARHPGLLQWLADHRWLDVNKGFPLHLAAMMGDFEAVRDLIEVGADVNLLPNVARTFGSALAAAVASEVSGIENSRRIKVINLLLEKGADPNLPLNTGHFGSVLEALICSWRLTPWSHENSTGDRYTRPNRVLAILLKAGANPAMLLNHGNYGSALAAAAFYGLKGMLMAMMVNINDKDTAIECLRQSRHPNEIFVGDFKVWKQLRQDIIAYLTDDIGVDKETLYKIGLWQVSPEEVGTFDGGFFIYRPSQKSNTQEQNNQGQNNQEQSKQVQNIQIQNIEIQSTQEQNTEEQNTEEQNIQIQSTEEQNTKEQDTEEQDTEEQDTQEQSTQEHSTQEQNIQIQSTQEQDTQEQNTQEQSMQVQNIQIQSTEEQNTKEQDTEEQDTEEQDTEEQDTEEQDTQIQSTQEPKTRILFQFLYILAAIAFMAFLCGILEPRSWADWGMPIMPNYPKPVGSWHL</sequence>
<feature type="compositionally biased region" description="Polar residues" evidence="3">
    <location>
        <begin position="1177"/>
        <end position="1187"/>
    </location>
</feature>
<dbReference type="InterPro" id="IPR002110">
    <property type="entry name" value="Ankyrin_rpt"/>
</dbReference>
<dbReference type="InterPro" id="IPR056884">
    <property type="entry name" value="NPHP3-like_N"/>
</dbReference>
<feature type="transmembrane region" description="Helical" evidence="4">
    <location>
        <begin position="1230"/>
        <end position="1251"/>
    </location>
</feature>
<evidence type="ECO:0000256" key="1">
    <source>
        <dbReference type="ARBA" id="ARBA00022737"/>
    </source>
</evidence>
<feature type="region of interest" description="Disordered" evidence="3">
    <location>
        <begin position="1103"/>
        <end position="1224"/>
    </location>
</feature>
<feature type="compositionally biased region" description="Acidic residues" evidence="3">
    <location>
        <begin position="1132"/>
        <end position="1143"/>
    </location>
</feature>
<evidence type="ECO:0000313" key="7">
    <source>
        <dbReference type="Proteomes" id="UP001273209"/>
    </source>
</evidence>
<evidence type="ECO:0000259" key="5">
    <source>
        <dbReference type="Pfam" id="PF24883"/>
    </source>
</evidence>
<keyword evidence="7" id="KW-1185">Reference proteome</keyword>
<name>A0AAE1IAZ0_9HYPO</name>
<keyword evidence="4" id="KW-1133">Transmembrane helix</keyword>